<dbReference type="OrthoDB" id="1363at2759"/>
<dbReference type="GO" id="GO:0042597">
    <property type="term" value="C:periplasmic space"/>
    <property type="evidence" value="ECO:0007669"/>
    <property type="project" value="UniProtKB-SubCell"/>
</dbReference>
<comment type="subcellular location">
    <subcellularLocation>
        <location evidence="1">Periplasm</location>
    </subcellularLocation>
</comment>
<name>A0A0L0S3Z0_ALLM3</name>
<dbReference type="PANTHER" id="PTHR30024">
    <property type="entry name" value="ALIPHATIC SULFONATES-BINDING PROTEIN-RELATED"/>
    <property type="match status" value="1"/>
</dbReference>
<organism evidence="5 6">
    <name type="scientific">Allomyces macrogynus (strain ATCC 38327)</name>
    <name type="common">Allomyces javanicus var. macrogynus</name>
    <dbReference type="NCBI Taxonomy" id="578462"/>
    <lineage>
        <taxon>Eukaryota</taxon>
        <taxon>Fungi</taxon>
        <taxon>Fungi incertae sedis</taxon>
        <taxon>Blastocladiomycota</taxon>
        <taxon>Blastocladiomycetes</taxon>
        <taxon>Blastocladiales</taxon>
        <taxon>Blastocladiaceae</taxon>
        <taxon>Allomyces</taxon>
    </lineage>
</organism>
<dbReference type="Proteomes" id="UP000054350">
    <property type="component" value="Unassembled WGS sequence"/>
</dbReference>
<dbReference type="PANTHER" id="PTHR30024:SF47">
    <property type="entry name" value="TAURINE-BINDING PERIPLASMIC PROTEIN"/>
    <property type="match status" value="1"/>
</dbReference>
<evidence type="ECO:0000313" key="6">
    <source>
        <dbReference type="Proteomes" id="UP000054350"/>
    </source>
</evidence>
<sequence length="309" mass="33120">MTAAAKTAARRLVIGGVPEHFNVPLMRAIDQGVFARHGLDVSFKVCHGGTGEQIKLLASGELDCCVALTEGLVSGLVSQPALADAPYRLLGTWVQSPLTWAVAVHPSSQLTLSTLRGAKIGISRYHSGSHLIPYLHAIRHAWIDAVQPPFEFAVCKDFATLRSSITDRSIDAFLWEVATTQRYFDDSTLKHIGNVVPNWPAFSVAVSSRVASSGAAVLAGLSDALSDWAKLDDAAKIDAVTATLPAYARKDVASWLTGVRFQEATRVASVDRAALREIVEMLVSGGVVTRAPEVAWTEFVARECGTVVE</sequence>
<evidence type="ECO:0000256" key="3">
    <source>
        <dbReference type="ARBA" id="ARBA00022729"/>
    </source>
</evidence>
<proteinExistence type="inferred from homology"/>
<dbReference type="AlphaFoldDB" id="A0A0L0S3Z0"/>
<dbReference type="InterPro" id="IPR054364">
    <property type="entry name" value="Ca3427-like_PBP2"/>
</dbReference>
<reference evidence="6" key="2">
    <citation type="submission" date="2009-11" db="EMBL/GenBank/DDBJ databases">
        <title>The Genome Sequence of Allomyces macrogynus strain ATCC 38327.</title>
        <authorList>
            <consortium name="The Broad Institute Genome Sequencing Platform"/>
            <person name="Russ C."/>
            <person name="Cuomo C."/>
            <person name="Shea T."/>
            <person name="Young S.K."/>
            <person name="Zeng Q."/>
            <person name="Koehrsen M."/>
            <person name="Haas B."/>
            <person name="Borodovsky M."/>
            <person name="Guigo R."/>
            <person name="Alvarado L."/>
            <person name="Berlin A."/>
            <person name="Borenstein D."/>
            <person name="Chen Z."/>
            <person name="Engels R."/>
            <person name="Freedman E."/>
            <person name="Gellesch M."/>
            <person name="Goldberg J."/>
            <person name="Griggs A."/>
            <person name="Gujja S."/>
            <person name="Heiman D."/>
            <person name="Hepburn T."/>
            <person name="Howarth C."/>
            <person name="Jen D."/>
            <person name="Larson L."/>
            <person name="Lewis B."/>
            <person name="Mehta T."/>
            <person name="Park D."/>
            <person name="Pearson M."/>
            <person name="Roberts A."/>
            <person name="Saif S."/>
            <person name="Shenoy N."/>
            <person name="Sisk P."/>
            <person name="Stolte C."/>
            <person name="Sykes S."/>
            <person name="Walk T."/>
            <person name="White J."/>
            <person name="Yandava C."/>
            <person name="Burger G."/>
            <person name="Gray M.W."/>
            <person name="Holland P.W.H."/>
            <person name="King N."/>
            <person name="Lang F.B.F."/>
            <person name="Roger A.J."/>
            <person name="Ruiz-Trillo I."/>
            <person name="Lander E."/>
            <person name="Nusbaum C."/>
        </authorList>
    </citation>
    <scope>NUCLEOTIDE SEQUENCE [LARGE SCALE GENOMIC DNA]</scope>
    <source>
        <strain evidence="6">ATCC 38327</strain>
    </source>
</reference>
<dbReference type="OMA" id="HFNLPWH"/>
<dbReference type="Pfam" id="PF22384">
    <property type="entry name" value="PBP2_Ca3427_like"/>
    <property type="match status" value="1"/>
</dbReference>
<protein>
    <recommendedName>
        <fullName evidence="4">Ca3427-like PBP 2 domain-containing protein</fullName>
    </recommendedName>
</protein>
<evidence type="ECO:0000259" key="4">
    <source>
        <dbReference type="Pfam" id="PF22384"/>
    </source>
</evidence>
<reference evidence="5 6" key="1">
    <citation type="submission" date="2009-11" db="EMBL/GenBank/DDBJ databases">
        <title>Annotation of Allomyces macrogynus ATCC 38327.</title>
        <authorList>
            <consortium name="The Broad Institute Genome Sequencing Platform"/>
            <person name="Russ C."/>
            <person name="Cuomo C."/>
            <person name="Burger G."/>
            <person name="Gray M.W."/>
            <person name="Holland P.W.H."/>
            <person name="King N."/>
            <person name="Lang F.B.F."/>
            <person name="Roger A.J."/>
            <person name="Ruiz-Trillo I."/>
            <person name="Young S.K."/>
            <person name="Zeng Q."/>
            <person name="Gargeya S."/>
            <person name="Fitzgerald M."/>
            <person name="Haas B."/>
            <person name="Abouelleil A."/>
            <person name="Alvarado L."/>
            <person name="Arachchi H.M."/>
            <person name="Berlin A."/>
            <person name="Chapman S.B."/>
            <person name="Gearin G."/>
            <person name="Goldberg J."/>
            <person name="Griggs A."/>
            <person name="Gujja S."/>
            <person name="Hansen M."/>
            <person name="Heiman D."/>
            <person name="Howarth C."/>
            <person name="Larimer J."/>
            <person name="Lui A."/>
            <person name="MacDonald P.J.P."/>
            <person name="McCowen C."/>
            <person name="Montmayeur A."/>
            <person name="Murphy C."/>
            <person name="Neiman D."/>
            <person name="Pearson M."/>
            <person name="Priest M."/>
            <person name="Roberts A."/>
            <person name="Saif S."/>
            <person name="Shea T."/>
            <person name="Sisk P."/>
            <person name="Stolte C."/>
            <person name="Sykes S."/>
            <person name="Wortman J."/>
            <person name="Nusbaum C."/>
            <person name="Birren B."/>
        </authorList>
    </citation>
    <scope>NUCLEOTIDE SEQUENCE [LARGE SCALE GENOMIC DNA]</scope>
    <source>
        <strain evidence="5 6">ATCC 38327</strain>
    </source>
</reference>
<dbReference type="SUPFAM" id="SSF53850">
    <property type="entry name" value="Periplasmic binding protein-like II"/>
    <property type="match status" value="1"/>
</dbReference>
<evidence type="ECO:0000313" key="5">
    <source>
        <dbReference type="EMBL" id="KNE57116.1"/>
    </source>
</evidence>
<dbReference type="Gene3D" id="3.40.190.10">
    <property type="entry name" value="Periplasmic binding protein-like II"/>
    <property type="match status" value="2"/>
</dbReference>
<dbReference type="EMBL" id="GG745331">
    <property type="protein sequence ID" value="KNE57116.1"/>
    <property type="molecule type" value="Genomic_DNA"/>
</dbReference>
<dbReference type="eggNOG" id="ENOG502QRHZ">
    <property type="taxonomic scope" value="Eukaryota"/>
</dbReference>
<evidence type="ECO:0000256" key="2">
    <source>
        <dbReference type="ARBA" id="ARBA00010742"/>
    </source>
</evidence>
<accession>A0A0L0S3Z0</accession>
<evidence type="ECO:0000256" key="1">
    <source>
        <dbReference type="ARBA" id="ARBA00004418"/>
    </source>
</evidence>
<feature type="domain" description="Ca3427-like PBP 2" evidence="4">
    <location>
        <begin position="100"/>
        <end position="195"/>
    </location>
</feature>
<keyword evidence="6" id="KW-1185">Reference proteome</keyword>
<keyword evidence="3" id="KW-0732">Signal</keyword>
<comment type="similarity">
    <text evidence="2">Belongs to the bacterial solute-binding protein SsuA/TauA family.</text>
</comment>
<dbReference type="VEuPathDB" id="FungiDB:AMAG_02866"/>
<gene>
    <name evidence="5" type="ORF">AMAG_02866</name>
</gene>